<sequence>MKYILYLLFAVSFVGNVFSQEKNSEEEVKILSLSELMKIRIKQVALLDVPHTHSKGEVMLSYHYMQMNMKDTRSGMDDVTTETVLENYMVSPEQMKMDMHMFHLMYAPSDRFTLMSMFSYNKNEMDLVMMNGMKFTTESKGFGDLQISGLYTLLEKNSGRLVGSLGLSIPIGSIDETDATPMNVEGQKLPYPMQIGSGTVDPTISTTYFVTNEKYGWGFDMRNKFRLYDNSNDYNFGNLFKATAWYSRIWSEVFITTFRVDFANQSKISGKDPDLNPMMVYTANPDNMGGTTVLGGLGFNINPGGRMKGIRFSVESKLPLYQKTSGYQMKTQNIFKLALTYVFTKS</sequence>
<keyword evidence="2" id="KW-1185">Reference proteome</keyword>
<evidence type="ECO:0000313" key="2">
    <source>
        <dbReference type="Proteomes" id="UP000559010"/>
    </source>
</evidence>
<dbReference type="EMBL" id="JABBNU010000001">
    <property type="protein sequence ID" value="NMM47202.1"/>
    <property type="molecule type" value="Genomic_DNA"/>
</dbReference>
<dbReference type="Proteomes" id="UP000559010">
    <property type="component" value="Unassembled WGS sequence"/>
</dbReference>
<name>A0A848J1X8_9BACT</name>
<dbReference type="RefSeq" id="WP_169677811.1">
    <property type="nucleotide sequence ID" value="NZ_JABBNU010000001.1"/>
</dbReference>
<dbReference type="AlphaFoldDB" id="A0A848J1X8"/>
<organism evidence="1 2">
    <name type="scientific">Marinigracilibium pacificum</name>
    <dbReference type="NCBI Taxonomy" id="2729599"/>
    <lineage>
        <taxon>Bacteria</taxon>
        <taxon>Pseudomonadati</taxon>
        <taxon>Bacteroidota</taxon>
        <taxon>Cytophagia</taxon>
        <taxon>Cytophagales</taxon>
        <taxon>Flammeovirgaceae</taxon>
        <taxon>Marinigracilibium</taxon>
    </lineage>
</organism>
<proteinExistence type="predicted"/>
<reference evidence="1 2" key="1">
    <citation type="submission" date="2020-04" db="EMBL/GenBank/DDBJ databases">
        <title>Flammeovirgaceae bacterium KN852 isolated from deep sea.</title>
        <authorList>
            <person name="Zhang D.-C."/>
        </authorList>
    </citation>
    <scope>NUCLEOTIDE SEQUENCE [LARGE SCALE GENOMIC DNA]</scope>
    <source>
        <strain evidence="1 2">KN852</strain>
    </source>
</reference>
<accession>A0A848J1X8</accession>
<comment type="caution">
    <text evidence="1">The sequence shown here is derived from an EMBL/GenBank/DDBJ whole genome shotgun (WGS) entry which is preliminary data.</text>
</comment>
<gene>
    <name evidence="1" type="ORF">HH304_02250</name>
</gene>
<evidence type="ECO:0000313" key="1">
    <source>
        <dbReference type="EMBL" id="NMM47202.1"/>
    </source>
</evidence>
<protein>
    <submittedName>
        <fullName evidence="1">Transporter</fullName>
    </submittedName>
</protein>